<keyword evidence="7 8" id="KW-0472">Membrane</keyword>
<dbReference type="STRING" id="34097.SAMN02745150_00575"/>
<organism evidence="10 11">
    <name type="scientific">Brevinema andersonii</name>
    <dbReference type="NCBI Taxonomy" id="34097"/>
    <lineage>
        <taxon>Bacteria</taxon>
        <taxon>Pseudomonadati</taxon>
        <taxon>Spirochaetota</taxon>
        <taxon>Spirochaetia</taxon>
        <taxon>Brevinematales</taxon>
        <taxon>Brevinemataceae</taxon>
        <taxon>Brevinema</taxon>
    </lineage>
</organism>
<dbReference type="GO" id="GO:0055085">
    <property type="term" value="P:transmembrane transport"/>
    <property type="evidence" value="ECO:0007669"/>
    <property type="project" value="InterPro"/>
</dbReference>
<keyword evidence="3 8" id="KW-0813">Transport</keyword>
<evidence type="ECO:0000256" key="4">
    <source>
        <dbReference type="ARBA" id="ARBA00022475"/>
    </source>
</evidence>
<evidence type="ECO:0000256" key="6">
    <source>
        <dbReference type="ARBA" id="ARBA00022989"/>
    </source>
</evidence>
<keyword evidence="11" id="KW-1185">Reference proteome</keyword>
<feature type="domain" description="ABC transmembrane type-1" evidence="9">
    <location>
        <begin position="91"/>
        <end position="295"/>
    </location>
</feature>
<proteinExistence type="inferred from homology"/>
<feature type="transmembrane region" description="Helical" evidence="8">
    <location>
        <begin position="273"/>
        <end position="294"/>
    </location>
</feature>
<evidence type="ECO:0000259" key="9">
    <source>
        <dbReference type="PROSITE" id="PS50928"/>
    </source>
</evidence>
<evidence type="ECO:0000313" key="11">
    <source>
        <dbReference type="Proteomes" id="UP000240042"/>
    </source>
</evidence>
<evidence type="ECO:0000256" key="8">
    <source>
        <dbReference type="RuleBase" id="RU363032"/>
    </source>
</evidence>
<comment type="similarity">
    <text evidence="2">Belongs to the binding-protein-dependent transport system permease family. CysTW subfamily.</text>
</comment>
<accession>A0A1I1DIF3</accession>
<dbReference type="PROSITE" id="PS50928">
    <property type="entry name" value="ABC_TM1"/>
    <property type="match status" value="1"/>
</dbReference>
<dbReference type="Proteomes" id="UP000240042">
    <property type="component" value="Unassembled WGS sequence"/>
</dbReference>
<gene>
    <name evidence="10" type="ORF">SAMN02745150_00575</name>
</gene>
<evidence type="ECO:0000256" key="1">
    <source>
        <dbReference type="ARBA" id="ARBA00004651"/>
    </source>
</evidence>
<dbReference type="Gene3D" id="1.10.3720.10">
    <property type="entry name" value="MetI-like"/>
    <property type="match status" value="1"/>
</dbReference>
<feature type="transmembrane region" description="Helical" evidence="8">
    <location>
        <begin position="175"/>
        <end position="197"/>
    </location>
</feature>
<sequence length="305" mass="34295">MQKLKVYASLYLGWMILFFIIPTILIFLVSFMENQSWTAITAVIRDFHPNVKNLGWQEAARDLFSSQVWSEMRFNFNAYKELIEPRVVITVVRTFFISIIAACVCVILSLPSAYFINQSPLKSFWLMLIAIPFWTNFLLRIYAWITVLGNNGIINSVFIKAGVVHKPIQLLYNNFSVIIISIYVALPFAIIPIFSAIEKFDFSLLEAAEDLGATPWQSFWNVFLPNIRNGILSASVFVFINTFGNYAVAKLVGGQSSYVLGTLVAHNATVGRNMPLAAAISSVISILALFLMFVNSAQKGAKYEI</sequence>
<reference evidence="11" key="1">
    <citation type="submission" date="2016-10" db="EMBL/GenBank/DDBJ databases">
        <authorList>
            <person name="Varghese N."/>
            <person name="Submissions S."/>
        </authorList>
    </citation>
    <scope>NUCLEOTIDE SEQUENCE [LARGE SCALE GENOMIC DNA]</scope>
    <source>
        <strain evidence="11">ATCC 43811</strain>
    </source>
</reference>
<dbReference type="InterPro" id="IPR035906">
    <property type="entry name" value="MetI-like_sf"/>
</dbReference>
<comment type="subcellular location">
    <subcellularLocation>
        <location evidence="1 8">Cell membrane</location>
        <topology evidence="1 8">Multi-pass membrane protein</topology>
    </subcellularLocation>
</comment>
<feature type="transmembrane region" description="Helical" evidence="8">
    <location>
        <begin position="95"/>
        <end position="116"/>
    </location>
</feature>
<keyword evidence="4" id="KW-1003">Cell membrane</keyword>
<evidence type="ECO:0000313" key="10">
    <source>
        <dbReference type="EMBL" id="SFB74759.1"/>
    </source>
</evidence>
<dbReference type="Pfam" id="PF00528">
    <property type="entry name" value="BPD_transp_1"/>
    <property type="match status" value="1"/>
</dbReference>
<evidence type="ECO:0000256" key="2">
    <source>
        <dbReference type="ARBA" id="ARBA00007069"/>
    </source>
</evidence>
<keyword evidence="6 8" id="KW-1133">Transmembrane helix</keyword>
<feature type="transmembrane region" description="Helical" evidence="8">
    <location>
        <begin position="12"/>
        <end position="32"/>
    </location>
</feature>
<dbReference type="RefSeq" id="WP_092318433.1">
    <property type="nucleotide sequence ID" value="NZ_FOKY01000002.1"/>
</dbReference>
<dbReference type="PANTHER" id="PTHR42929">
    <property type="entry name" value="INNER MEMBRANE ABC TRANSPORTER PERMEASE PROTEIN YDCU-RELATED-RELATED"/>
    <property type="match status" value="1"/>
</dbReference>
<evidence type="ECO:0000256" key="3">
    <source>
        <dbReference type="ARBA" id="ARBA00022448"/>
    </source>
</evidence>
<dbReference type="EMBL" id="FOKY01000002">
    <property type="protein sequence ID" value="SFB74759.1"/>
    <property type="molecule type" value="Genomic_DNA"/>
</dbReference>
<name>A0A1I1DIF3_BREAD</name>
<evidence type="ECO:0000256" key="5">
    <source>
        <dbReference type="ARBA" id="ARBA00022692"/>
    </source>
</evidence>
<dbReference type="SUPFAM" id="SSF161098">
    <property type="entry name" value="MetI-like"/>
    <property type="match status" value="1"/>
</dbReference>
<protein>
    <submittedName>
        <fullName evidence="10">Spermidine/putrescine transport system permease protein</fullName>
    </submittedName>
</protein>
<evidence type="ECO:0000256" key="7">
    <source>
        <dbReference type="ARBA" id="ARBA00023136"/>
    </source>
</evidence>
<dbReference type="OrthoDB" id="9807047at2"/>
<keyword evidence="5 8" id="KW-0812">Transmembrane</keyword>
<dbReference type="InterPro" id="IPR000515">
    <property type="entry name" value="MetI-like"/>
</dbReference>
<dbReference type="CDD" id="cd06261">
    <property type="entry name" value="TM_PBP2"/>
    <property type="match status" value="1"/>
</dbReference>
<dbReference type="AlphaFoldDB" id="A0A1I1DIF3"/>
<dbReference type="GO" id="GO:0005886">
    <property type="term" value="C:plasma membrane"/>
    <property type="evidence" value="ECO:0007669"/>
    <property type="project" value="UniProtKB-SubCell"/>
</dbReference>
<dbReference type="PANTHER" id="PTHR42929:SF1">
    <property type="entry name" value="INNER MEMBRANE ABC TRANSPORTER PERMEASE PROTEIN YDCU-RELATED"/>
    <property type="match status" value="1"/>
</dbReference>